<dbReference type="InterPro" id="IPR035986">
    <property type="entry name" value="PKD_dom_sf"/>
</dbReference>
<accession>A0ABX1WXE0</accession>
<name>A0ABX1WXE0_9BACT</name>
<dbReference type="InterPro" id="IPR009003">
    <property type="entry name" value="Peptidase_S1_PA"/>
</dbReference>
<dbReference type="InterPro" id="IPR000601">
    <property type="entry name" value="PKD_dom"/>
</dbReference>
<feature type="domain" description="PKD" evidence="2">
    <location>
        <begin position="560"/>
        <end position="608"/>
    </location>
</feature>
<dbReference type="PROSITE" id="PS50093">
    <property type="entry name" value="PKD"/>
    <property type="match status" value="2"/>
</dbReference>
<evidence type="ECO:0000313" key="3">
    <source>
        <dbReference type="EMBL" id="NOU60776.1"/>
    </source>
</evidence>
<feature type="signal peptide" evidence="1">
    <location>
        <begin position="1"/>
        <end position="23"/>
    </location>
</feature>
<dbReference type="SUPFAM" id="SSF50494">
    <property type="entry name" value="Trypsin-like serine proteases"/>
    <property type="match status" value="1"/>
</dbReference>
<dbReference type="Proteomes" id="UP000732105">
    <property type="component" value="Unassembled WGS sequence"/>
</dbReference>
<feature type="domain" description="PKD" evidence="2">
    <location>
        <begin position="471"/>
        <end position="520"/>
    </location>
</feature>
<dbReference type="Pfam" id="PF13365">
    <property type="entry name" value="Trypsin_2"/>
    <property type="match status" value="1"/>
</dbReference>
<reference evidence="3 4" key="1">
    <citation type="submission" date="2018-12" db="EMBL/GenBank/DDBJ databases">
        <title>Marinifilum JC070 sp. nov., a marine bacterium isolated from Yongle Blue Hole in the South China Sea.</title>
        <authorList>
            <person name="Fu T."/>
        </authorList>
    </citation>
    <scope>NUCLEOTIDE SEQUENCE [LARGE SCALE GENOMIC DNA]</scope>
    <source>
        <strain evidence="3 4">JC070</strain>
    </source>
</reference>
<feature type="chain" id="PRO_5046718252" evidence="1">
    <location>
        <begin position="24"/>
        <end position="694"/>
    </location>
</feature>
<evidence type="ECO:0000259" key="2">
    <source>
        <dbReference type="PROSITE" id="PS50093"/>
    </source>
</evidence>
<proteinExistence type="predicted"/>
<dbReference type="SUPFAM" id="SSF49299">
    <property type="entry name" value="PKD domain"/>
    <property type="match status" value="2"/>
</dbReference>
<sequence length="694" mass="76504">MTFKIFRSGLLLSLIILSGALKAQISHGGEPIFKYGGSKNQLVSLQLPNFELLYKNTIATSTSQGIRLKNAQYAHAYKVNYNSSEHGIWEILKDGRKVWRLSVKSENAFSLGLIFSKFKLPEGGQLFVYNSQSNRVLGAYTHENNKKSGRFSIEPLQGDELVIEYIEPKNVGFSAELRIESILHDYKNIFNLLKGESSVKASGSCNVDINCPEGNDWQTEKKSVCHILYNGWIASGALINNTRQDGTPYLLTAYHVIHEQENADIAIFYFNYENSGCMFEDAERSQSISGSTLRATTSNLDFSLLELSVVPPASYTPYYAGWDRSGRIPANTTSIHHPSGDAKKISIDNDSPVTATYSDARYTFDDNTSWQILDWEVGTTEGGSSGSPLFDENHRIIGDLTGGDASCSNSVNDYYAKFSSSWENYPNSNEQLKFWLDPLGLGVETLDGFDPYGGFLASFNLSADTICHSSSISVTDFSSGDPDSFEWHFGDGASPQNANTKGPHTVNYSTTGMKEIKLIVEKDGVKDSIVKNVLVMDLPIVDFDYQLNKLSVNLVNASIDATSYSWNFGDGGTSEEANPVHSYSNSGTYTISLNASNICGSVSLNKEIKTSYNDQLKIYPNPSNGKFSIDLSKIVFSELSWSVFSTQGAEVKNGLVSEFTNILEFNLNGLSGGVYILRMNVDGEVLTRKLLLVE</sequence>
<dbReference type="InterPro" id="IPR043504">
    <property type="entry name" value="Peptidase_S1_PA_chymotrypsin"/>
</dbReference>
<dbReference type="Pfam" id="PF18962">
    <property type="entry name" value="Por_Secre_tail"/>
    <property type="match status" value="1"/>
</dbReference>
<protein>
    <submittedName>
        <fullName evidence="3">PKD domain-containing protein</fullName>
    </submittedName>
</protein>
<evidence type="ECO:0000313" key="4">
    <source>
        <dbReference type="Proteomes" id="UP000732105"/>
    </source>
</evidence>
<dbReference type="EMBL" id="RZNH01000022">
    <property type="protein sequence ID" value="NOU60776.1"/>
    <property type="molecule type" value="Genomic_DNA"/>
</dbReference>
<dbReference type="PANTHER" id="PTHR36234:SF5">
    <property type="entry name" value="LYSYL ENDOPEPTIDASE"/>
    <property type="match status" value="1"/>
</dbReference>
<organism evidence="3 4">
    <name type="scientific">Marinifilum caeruleilacunae</name>
    <dbReference type="NCBI Taxonomy" id="2499076"/>
    <lineage>
        <taxon>Bacteria</taxon>
        <taxon>Pseudomonadati</taxon>
        <taxon>Bacteroidota</taxon>
        <taxon>Bacteroidia</taxon>
        <taxon>Marinilabiliales</taxon>
        <taxon>Marinifilaceae</taxon>
    </lineage>
</organism>
<dbReference type="RefSeq" id="WP_171596048.1">
    <property type="nucleotide sequence ID" value="NZ_RZNH01000022.1"/>
</dbReference>
<dbReference type="InterPro" id="IPR022409">
    <property type="entry name" value="PKD/Chitinase_dom"/>
</dbReference>
<dbReference type="Pfam" id="PF18911">
    <property type="entry name" value="PKD_4"/>
    <property type="match status" value="1"/>
</dbReference>
<dbReference type="NCBIfam" id="TIGR04183">
    <property type="entry name" value="Por_Secre_tail"/>
    <property type="match status" value="1"/>
</dbReference>
<evidence type="ECO:0000256" key="1">
    <source>
        <dbReference type="SAM" id="SignalP"/>
    </source>
</evidence>
<dbReference type="CDD" id="cd00146">
    <property type="entry name" value="PKD"/>
    <property type="match status" value="1"/>
</dbReference>
<dbReference type="Gene3D" id="2.40.10.10">
    <property type="entry name" value="Trypsin-like serine proteases"/>
    <property type="match status" value="2"/>
</dbReference>
<keyword evidence="4" id="KW-1185">Reference proteome</keyword>
<dbReference type="InterPro" id="IPR026444">
    <property type="entry name" value="Secre_tail"/>
</dbReference>
<comment type="caution">
    <text evidence="3">The sequence shown here is derived from an EMBL/GenBank/DDBJ whole genome shotgun (WGS) entry which is preliminary data.</text>
</comment>
<dbReference type="InterPro" id="IPR013783">
    <property type="entry name" value="Ig-like_fold"/>
</dbReference>
<dbReference type="Gene3D" id="2.60.40.10">
    <property type="entry name" value="Immunoglobulins"/>
    <property type="match status" value="2"/>
</dbReference>
<gene>
    <name evidence="3" type="ORF">ELS83_13210</name>
</gene>
<dbReference type="PANTHER" id="PTHR36234">
    <property type="entry name" value="LYSYL ENDOPEPTIDASE"/>
    <property type="match status" value="1"/>
</dbReference>
<dbReference type="SMART" id="SM00089">
    <property type="entry name" value="PKD"/>
    <property type="match status" value="2"/>
</dbReference>
<keyword evidence="1" id="KW-0732">Signal</keyword>